<evidence type="ECO:0000313" key="2">
    <source>
        <dbReference type="EMBL" id="CAL4781710.1"/>
    </source>
</evidence>
<name>A0A9P1FZI5_9DINO</name>
<comment type="caution">
    <text evidence="1">The sequence shown here is derived from an EMBL/GenBank/DDBJ whole genome shotgun (WGS) entry which is preliminary data.</text>
</comment>
<gene>
    <name evidence="1" type="ORF">C1SCF055_LOCUS21046</name>
</gene>
<dbReference type="OrthoDB" id="10469785at2759"/>
<dbReference type="EMBL" id="CAMXCT030001946">
    <property type="protein sequence ID" value="CAL4781710.1"/>
    <property type="molecule type" value="Genomic_DNA"/>
</dbReference>
<dbReference type="EMBL" id="CAMXCT010001946">
    <property type="protein sequence ID" value="CAI3994398.1"/>
    <property type="molecule type" value="Genomic_DNA"/>
</dbReference>
<evidence type="ECO:0000313" key="1">
    <source>
        <dbReference type="EMBL" id="CAI3994398.1"/>
    </source>
</evidence>
<reference evidence="2 3" key="2">
    <citation type="submission" date="2024-05" db="EMBL/GenBank/DDBJ databases">
        <authorList>
            <person name="Chen Y."/>
            <person name="Shah S."/>
            <person name="Dougan E. K."/>
            <person name="Thang M."/>
            <person name="Chan C."/>
        </authorList>
    </citation>
    <scope>NUCLEOTIDE SEQUENCE [LARGE SCALE GENOMIC DNA]</scope>
</reference>
<keyword evidence="3" id="KW-1185">Reference proteome</keyword>
<dbReference type="Proteomes" id="UP001152797">
    <property type="component" value="Unassembled WGS sequence"/>
</dbReference>
<evidence type="ECO:0000313" key="3">
    <source>
        <dbReference type="Proteomes" id="UP001152797"/>
    </source>
</evidence>
<accession>A0A9P1FZI5</accession>
<protein>
    <submittedName>
        <fullName evidence="1">Uncharacterized protein</fullName>
    </submittedName>
</protein>
<reference evidence="1" key="1">
    <citation type="submission" date="2022-10" db="EMBL/GenBank/DDBJ databases">
        <authorList>
            <person name="Chen Y."/>
            <person name="Dougan E. K."/>
            <person name="Chan C."/>
            <person name="Rhodes N."/>
            <person name="Thang M."/>
        </authorList>
    </citation>
    <scope>NUCLEOTIDE SEQUENCE</scope>
</reference>
<proteinExistence type="predicted"/>
<dbReference type="AlphaFoldDB" id="A0A9P1FZI5"/>
<dbReference type="EMBL" id="CAMXCT020001946">
    <property type="protein sequence ID" value="CAL1147773.1"/>
    <property type="molecule type" value="Genomic_DNA"/>
</dbReference>
<organism evidence="1">
    <name type="scientific">Cladocopium goreaui</name>
    <dbReference type="NCBI Taxonomy" id="2562237"/>
    <lineage>
        <taxon>Eukaryota</taxon>
        <taxon>Sar</taxon>
        <taxon>Alveolata</taxon>
        <taxon>Dinophyceae</taxon>
        <taxon>Suessiales</taxon>
        <taxon>Symbiodiniaceae</taxon>
        <taxon>Cladocopium</taxon>
    </lineage>
</organism>
<sequence>MILNIVSFMAICCSTFHFEQAMKFDVVHSLTSSTAFCVLRIAAFTTFLVQLACSSLMLVGMSSVLTLDFICHMGSTVQFHAQEVIWEIGNFTLTGRDPFDPYHTGNLGETKAADTRFVSVASMMQHLSLERFCPYSENVGAQLFIFWSSGIASLVSQALMAIALNGEKERISVHEEHVW</sequence>